<dbReference type="EMBL" id="MTYJ01000287">
    <property type="protein sequence ID" value="OWA52801.1"/>
    <property type="molecule type" value="Genomic_DNA"/>
</dbReference>
<keyword evidence="1" id="KW-0732">Signal</keyword>
<dbReference type="AlphaFoldDB" id="A0A9X6NHQ0"/>
<accession>A0A9X6NHQ0</accession>
<protein>
    <submittedName>
        <fullName evidence="2">Uncharacterized protein</fullName>
    </submittedName>
</protein>
<dbReference type="Proteomes" id="UP000192578">
    <property type="component" value="Unassembled WGS sequence"/>
</dbReference>
<comment type="caution">
    <text evidence="2">The sequence shown here is derived from an EMBL/GenBank/DDBJ whole genome shotgun (WGS) entry which is preliminary data.</text>
</comment>
<evidence type="ECO:0000313" key="2">
    <source>
        <dbReference type="EMBL" id="OWA52801.1"/>
    </source>
</evidence>
<keyword evidence="3" id="KW-1185">Reference proteome</keyword>
<name>A0A9X6NHQ0_HYPEX</name>
<organism evidence="2 3">
    <name type="scientific">Hypsibius exemplaris</name>
    <name type="common">Freshwater tardigrade</name>
    <dbReference type="NCBI Taxonomy" id="2072580"/>
    <lineage>
        <taxon>Eukaryota</taxon>
        <taxon>Metazoa</taxon>
        <taxon>Ecdysozoa</taxon>
        <taxon>Tardigrada</taxon>
        <taxon>Eutardigrada</taxon>
        <taxon>Parachela</taxon>
        <taxon>Hypsibioidea</taxon>
        <taxon>Hypsibiidae</taxon>
        <taxon>Hypsibius</taxon>
    </lineage>
</organism>
<evidence type="ECO:0000256" key="1">
    <source>
        <dbReference type="SAM" id="SignalP"/>
    </source>
</evidence>
<dbReference type="OrthoDB" id="10537685at2759"/>
<feature type="signal peptide" evidence="1">
    <location>
        <begin position="1"/>
        <end position="17"/>
    </location>
</feature>
<gene>
    <name evidence="2" type="ORF">BV898_17244</name>
</gene>
<feature type="chain" id="PRO_5040831244" evidence="1">
    <location>
        <begin position="18"/>
        <end position="207"/>
    </location>
</feature>
<proteinExistence type="predicted"/>
<evidence type="ECO:0000313" key="3">
    <source>
        <dbReference type="Proteomes" id="UP000192578"/>
    </source>
</evidence>
<reference evidence="3" key="1">
    <citation type="submission" date="2017-01" db="EMBL/GenBank/DDBJ databases">
        <title>Comparative genomics of anhydrobiosis in the tardigrade Hypsibius dujardini.</title>
        <authorList>
            <person name="Yoshida Y."/>
            <person name="Koutsovoulos G."/>
            <person name="Laetsch D."/>
            <person name="Stevens L."/>
            <person name="Kumar S."/>
            <person name="Horikawa D."/>
            <person name="Ishino K."/>
            <person name="Komine S."/>
            <person name="Tomita M."/>
            <person name="Blaxter M."/>
            <person name="Arakawa K."/>
        </authorList>
    </citation>
    <scope>NUCLEOTIDE SEQUENCE [LARGE SCALE GENOMIC DNA]</scope>
    <source>
        <strain evidence="3">Z151</strain>
    </source>
</reference>
<sequence length="207" mass="22635">MISLFLLFAVGGLAVDGALPPGEVAAVLLPPSMVNIIPVPLGEFVPTGQKENYANYVHSLEFEFRGLAAQGILGDKGKDVRHKFSRSADGKENSYVHKFGNDGGGKYNHTVPFVLDEEKLVHTNATSLKYKYWFEPGQGLHADYNIPPENPLQIQHLYAVTDEGFTLIYKLGNVIAKNYYKRAPSSDAAPEVTSKTTVAPITTKKKA</sequence>